<keyword evidence="4" id="KW-0677">Repeat</keyword>
<evidence type="ECO:0000256" key="7">
    <source>
        <dbReference type="SAM" id="Phobius"/>
    </source>
</evidence>
<organism evidence="8 9">
    <name type="scientific">Diaporthe eres</name>
    <name type="common">Phomopsis oblonga</name>
    <dbReference type="NCBI Taxonomy" id="83184"/>
    <lineage>
        <taxon>Eukaryota</taxon>
        <taxon>Fungi</taxon>
        <taxon>Dikarya</taxon>
        <taxon>Ascomycota</taxon>
        <taxon>Pezizomycotina</taxon>
        <taxon>Sordariomycetes</taxon>
        <taxon>Sordariomycetidae</taxon>
        <taxon>Diaporthales</taxon>
        <taxon>Diaporthaceae</taxon>
        <taxon>Diaporthe</taxon>
        <taxon>Diaporthe eres species complex</taxon>
    </lineage>
</organism>
<accession>A0ABR1NNQ9</accession>
<dbReference type="Gene3D" id="1.20.1280.290">
    <property type="match status" value="2"/>
</dbReference>
<comment type="subcellular location">
    <subcellularLocation>
        <location evidence="1">Endomembrane system</location>
        <topology evidence="1">Multi-pass membrane protein</topology>
    </subcellularLocation>
</comment>
<evidence type="ECO:0000313" key="8">
    <source>
        <dbReference type="EMBL" id="KAK7709131.1"/>
    </source>
</evidence>
<keyword evidence="3 7" id="KW-0812">Transmembrane</keyword>
<dbReference type="EMBL" id="JAKNSF020000175">
    <property type="protein sequence ID" value="KAK7709131.1"/>
    <property type="molecule type" value="Genomic_DNA"/>
</dbReference>
<name>A0ABR1NNQ9_DIAER</name>
<keyword evidence="6 7" id="KW-0472">Membrane</keyword>
<comment type="caution">
    <text evidence="8">The sequence shown here is derived from an EMBL/GenBank/DDBJ whole genome shotgun (WGS) entry which is preliminary data.</text>
</comment>
<feature type="transmembrane region" description="Helical" evidence="7">
    <location>
        <begin position="85"/>
        <end position="104"/>
    </location>
</feature>
<evidence type="ECO:0008006" key="10">
    <source>
        <dbReference type="Google" id="ProtNLM"/>
    </source>
</evidence>
<dbReference type="InterPro" id="IPR006603">
    <property type="entry name" value="PQ-loop_rpt"/>
</dbReference>
<reference evidence="8 9" key="1">
    <citation type="submission" date="2024-02" db="EMBL/GenBank/DDBJ databases">
        <title>De novo assembly and annotation of 12 fungi associated with fruit tree decline syndrome in Ontario, Canada.</title>
        <authorList>
            <person name="Sulman M."/>
            <person name="Ellouze W."/>
            <person name="Ilyukhin E."/>
        </authorList>
    </citation>
    <scope>NUCLEOTIDE SEQUENCE [LARGE SCALE GENOMIC DNA]</scope>
    <source>
        <strain evidence="8 9">M169</strain>
    </source>
</reference>
<feature type="transmembrane region" description="Helical" evidence="7">
    <location>
        <begin position="231"/>
        <end position="250"/>
    </location>
</feature>
<feature type="transmembrane region" description="Helical" evidence="7">
    <location>
        <begin position="12"/>
        <end position="33"/>
    </location>
</feature>
<dbReference type="InterPro" id="IPR005282">
    <property type="entry name" value="LC_transporter"/>
</dbReference>
<evidence type="ECO:0000256" key="4">
    <source>
        <dbReference type="ARBA" id="ARBA00022737"/>
    </source>
</evidence>
<dbReference type="Pfam" id="PF04193">
    <property type="entry name" value="PQ-loop"/>
    <property type="match status" value="2"/>
</dbReference>
<gene>
    <name evidence="8" type="ORF">SLS63_013329</name>
</gene>
<feature type="transmembrane region" description="Helical" evidence="7">
    <location>
        <begin position="125"/>
        <end position="146"/>
    </location>
</feature>
<keyword evidence="9" id="KW-1185">Reference proteome</keyword>
<feature type="transmembrane region" description="Helical" evidence="7">
    <location>
        <begin position="192"/>
        <end position="211"/>
    </location>
</feature>
<evidence type="ECO:0000256" key="2">
    <source>
        <dbReference type="ARBA" id="ARBA00022448"/>
    </source>
</evidence>
<feature type="transmembrane region" description="Helical" evidence="7">
    <location>
        <begin position="45"/>
        <end position="65"/>
    </location>
</feature>
<dbReference type="PANTHER" id="PTHR13131">
    <property type="entry name" value="CYSTINOSIN"/>
    <property type="match status" value="1"/>
</dbReference>
<evidence type="ECO:0000256" key="3">
    <source>
        <dbReference type="ARBA" id="ARBA00022692"/>
    </source>
</evidence>
<dbReference type="PANTHER" id="PTHR13131:SF5">
    <property type="entry name" value="CYSTINOSIN"/>
    <property type="match status" value="1"/>
</dbReference>
<proteinExistence type="predicted"/>
<dbReference type="SMART" id="SM00679">
    <property type="entry name" value="CTNS"/>
    <property type="match status" value="2"/>
</dbReference>
<sequence>MASDAIKTLSSVIGWTYMLCWTASFYPQFLLNIRRKTTVGFSIDFALLNILGMTSYAIHNLVLYFSPVVRAQYAHRYPRNPTPTVQPNDIAYAVHGAVITVLIYSQFYPRLWRFARIKDLRCSHWTLGFFWGCIAVVLLGAFVVGLQPTSFRWEWLDVIYLMGNVKAFLTVVKYAPQIWLNIRRKSTRGLSISQFSLDLTGAVLSLVQLFIDAAQGGDWSAVLANPAKFALGNVTVFFDLVAFFQHYYLYRGAVDDELPADKVDTETEPLLPSHARRTTPQTP</sequence>
<dbReference type="Proteomes" id="UP001430848">
    <property type="component" value="Unassembled WGS sequence"/>
</dbReference>
<keyword evidence="5 7" id="KW-1133">Transmembrane helix</keyword>
<evidence type="ECO:0000256" key="1">
    <source>
        <dbReference type="ARBA" id="ARBA00004127"/>
    </source>
</evidence>
<evidence type="ECO:0000256" key="6">
    <source>
        <dbReference type="ARBA" id="ARBA00023136"/>
    </source>
</evidence>
<evidence type="ECO:0000256" key="5">
    <source>
        <dbReference type="ARBA" id="ARBA00022989"/>
    </source>
</evidence>
<evidence type="ECO:0000313" key="9">
    <source>
        <dbReference type="Proteomes" id="UP001430848"/>
    </source>
</evidence>
<keyword evidence="2" id="KW-0813">Transport</keyword>
<feature type="transmembrane region" description="Helical" evidence="7">
    <location>
        <begin position="158"/>
        <end position="180"/>
    </location>
</feature>
<protein>
    <recommendedName>
        <fullName evidence="10">Cystinosin</fullName>
    </recommendedName>
</protein>